<dbReference type="Pfam" id="PF01419">
    <property type="entry name" value="Jacalin"/>
    <property type="match status" value="2"/>
</dbReference>
<dbReference type="Proteomes" id="UP000029981">
    <property type="component" value="Chromosome 3"/>
</dbReference>
<dbReference type="Gramene" id="KGN59973">
    <property type="protein sequence ID" value="KGN59973"/>
    <property type="gene ID" value="Csa_3G858120"/>
</dbReference>
<dbReference type="GO" id="GO:0005537">
    <property type="term" value="F:D-mannose binding"/>
    <property type="evidence" value="ECO:0007669"/>
    <property type="project" value="UniProtKB-ARBA"/>
</dbReference>
<dbReference type="SUPFAM" id="SSF51101">
    <property type="entry name" value="Mannose-binding lectins"/>
    <property type="match status" value="2"/>
</dbReference>
<dbReference type="SMART" id="SM00915">
    <property type="entry name" value="Jacalin"/>
    <property type="match status" value="2"/>
</dbReference>
<dbReference type="OMA" id="FEYARGQ"/>
<dbReference type="KEGG" id="csv:101206796"/>
<keyword evidence="5" id="KW-1185">Reference proteome</keyword>
<dbReference type="PANTHER" id="PTHR47293">
    <property type="entry name" value="JACALIN-RELATED LECTIN 3"/>
    <property type="match status" value="1"/>
</dbReference>
<keyword evidence="2" id="KW-0430">Lectin</keyword>
<proteinExistence type="inferred from homology"/>
<dbReference type="CDD" id="cd09612">
    <property type="entry name" value="Jacalin"/>
    <property type="match status" value="2"/>
</dbReference>
<dbReference type="InterPro" id="IPR036404">
    <property type="entry name" value="Jacalin-like_lectin_dom_sf"/>
</dbReference>
<comment type="similarity">
    <text evidence="1">Belongs to the jacalin lectin family.</text>
</comment>
<dbReference type="InterPro" id="IPR033734">
    <property type="entry name" value="Jacalin-like_lectin_dom_plant"/>
</dbReference>
<feature type="domain" description="Jacalin-type lectin" evidence="3">
    <location>
        <begin position="7"/>
        <end position="156"/>
    </location>
</feature>
<feature type="domain" description="Jacalin-type lectin" evidence="3">
    <location>
        <begin position="180"/>
        <end position="321"/>
    </location>
</feature>
<dbReference type="EMBL" id="CM002924">
    <property type="protein sequence ID" value="KGN59973.1"/>
    <property type="molecule type" value="Genomic_DNA"/>
</dbReference>
<dbReference type="PROSITE" id="PS51752">
    <property type="entry name" value="JACALIN_LECTIN"/>
    <property type="match status" value="2"/>
</dbReference>
<dbReference type="Gene3D" id="2.100.10.30">
    <property type="entry name" value="Jacalin-like lectin domain"/>
    <property type="match status" value="2"/>
</dbReference>
<dbReference type="AlphaFoldDB" id="A0A0A0LDY3"/>
<gene>
    <name evidence="4" type="ORF">Csa_3G858120</name>
</gene>
<dbReference type="FunFam" id="2.100.10.30:FF:000001">
    <property type="entry name" value="Jacalin-related lectin 33"/>
    <property type="match status" value="2"/>
</dbReference>
<dbReference type="GO" id="GO:0005536">
    <property type="term" value="F:D-glucose binding"/>
    <property type="evidence" value="ECO:0007669"/>
    <property type="project" value="UniProtKB-ARBA"/>
</dbReference>
<dbReference type="OrthoDB" id="4325201at2759"/>
<evidence type="ECO:0000313" key="4">
    <source>
        <dbReference type="EMBL" id="KGN59973.1"/>
    </source>
</evidence>
<evidence type="ECO:0000259" key="3">
    <source>
        <dbReference type="PROSITE" id="PS51752"/>
    </source>
</evidence>
<dbReference type="PANTHER" id="PTHR47293:SF68">
    <property type="entry name" value="JACALIN-RELATED LECTIN 3"/>
    <property type="match status" value="1"/>
</dbReference>
<reference evidence="4 5" key="3">
    <citation type="journal article" date="2010" name="BMC Genomics">
        <title>Transcriptome sequencing and comparative analysis of cucumber flowers with different sex types.</title>
        <authorList>
            <person name="Guo S."/>
            <person name="Zheng Y."/>
            <person name="Joung J.G."/>
            <person name="Liu S."/>
            <person name="Zhang Z."/>
            <person name="Crasta O.R."/>
            <person name="Sobral B.W."/>
            <person name="Xu Y."/>
            <person name="Huang S."/>
            <person name="Fei Z."/>
        </authorList>
    </citation>
    <scope>NUCLEOTIDE SEQUENCE [LARGE SCALE GENOMIC DNA]</scope>
    <source>
        <strain evidence="5">cv. 9930</strain>
    </source>
</reference>
<reference evidence="4 5" key="1">
    <citation type="journal article" date="2009" name="Nat. Genet.">
        <title>The genome of the cucumber, Cucumis sativus L.</title>
        <authorList>
            <person name="Huang S."/>
            <person name="Li R."/>
            <person name="Zhang Z."/>
            <person name="Li L."/>
            <person name="Gu X."/>
            <person name="Fan W."/>
            <person name="Lucas W.J."/>
            <person name="Wang X."/>
            <person name="Xie B."/>
            <person name="Ni P."/>
            <person name="Ren Y."/>
            <person name="Zhu H."/>
            <person name="Li J."/>
            <person name="Lin K."/>
            <person name="Jin W."/>
            <person name="Fei Z."/>
            <person name="Li G."/>
            <person name="Staub J."/>
            <person name="Kilian A."/>
            <person name="van der Vossen E.A."/>
            <person name="Wu Y."/>
            <person name="Guo J."/>
            <person name="He J."/>
            <person name="Jia Z."/>
            <person name="Ren Y."/>
            <person name="Tian G."/>
            <person name="Lu Y."/>
            <person name="Ruan J."/>
            <person name="Qian W."/>
            <person name="Wang M."/>
            <person name="Huang Q."/>
            <person name="Li B."/>
            <person name="Xuan Z."/>
            <person name="Cao J."/>
            <person name="Asan"/>
            <person name="Wu Z."/>
            <person name="Zhang J."/>
            <person name="Cai Q."/>
            <person name="Bai Y."/>
            <person name="Zhao B."/>
            <person name="Han Y."/>
            <person name="Li Y."/>
            <person name="Li X."/>
            <person name="Wang S."/>
            <person name="Shi Q."/>
            <person name="Liu S."/>
            <person name="Cho W.K."/>
            <person name="Kim J.Y."/>
            <person name="Xu Y."/>
            <person name="Heller-Uszynska K."/>
            <person name="Miao H."/>
            <person name="Cheng Z."/>
            <person name="Zhang S."/>
            <person name="Wu J."/>
            <person name="Yang Y."/>
            <person name="Kang H."/>
            <person name="Li M."/>
            <person name="Liang H."/>
            <person name="Ren X."/>
            <person name="Shi Z."/>
            <person name="Wen M."/>
            <person name="Jian M."/>
            <person name="Yang H."/>
            <person name="Zhang G."/>
            <person name="Yang Z."/>
            <person name="Chen R."/>
            <person name="Liu S."/>
            <person name="Li J."/>
            <person name="Ma L."/>
            <person name="Liu H."/>
            <person name="Zhou Y."/>
            <person name="Zhao J."/>
            <person name="Fang X."/>
            <person name="Li G."/>
            <person name="Fang L."/>
            <person name="Li Y."/>
            <person name="Liu D."/>
            <person name="Zheng H."/>
            <person name="Zhang Y."/>
            <person name="Qin N."/>
            <person name="Li Z."/>
            <person name="Yang G."/>
            <person name="Yang S."/>
            <person name="Bolund L."/>
            <person name="Kristiansen K."/>
            <person name="Zheng H."/>
            <person name="Li S."/>
            <person name="Zhang X."/>
            <person name="Yang H."/>
            <person name="Wang J."/>
            <person name="Sun R."/>
            <person name="Zhang B."/>
            <person name="Jiang S."/>
            <person name="Wang J."/>
            <person name="Du Y."/>
            <person name="Li S."/>
        </authorList>
    </citation>
    <scope>NUCLEOTIDE SEQUENCE [LARGE SCALE GENOMIC DNA]</scope>
    <source>
        <strain evidence="5">cv. 9930</strain>
    </source>
</reference>
<evidence type="ECO:0000256" key="1">
    <source>
        <dbReference type="ARBA" id="ARBA00006568"/>
    </source>
</evidence>
<evidence type="ECO:0000256" key="2">
    <source>
        <dbReference type="ARBA" id="ARBA00022734"/>
    </source>
</evidence>
<dbReference type="eggNOG" id="ENOG502RXU3">
    <property type="taxonomic scope" value="Eukaryota"/>
</dbReference>
<organism evidence="4 5">
    <name type="scientific">Cucumis sativus</name>
    <name type="common">Cucumber</name>
    <dbReference type="NCBI Taxonomy" id="3659"/>
    <lineage>
        <taxon>Eukaryota</taxon>
        <taxon>Viridiplantae</taxon>
        <taxon>Streptophyta</taxon>
        <taxon>Embryophyta</taxon>
        <taxon>Tracheophyta</taxon>
        <taxon>Spermatophyta</taxon>
        <taxon>Magnoliopsida</taxon>
        <taxon>eudicotyledons</taxon>
        <taxon>Gunneridae</taxon>
        <taxon>Pentapetalae</taxon>
        <taxon>rosids</taxon>
        <taxon>fabids</taxon>
        <taxon>Cucurbitales</taxon>
        <taxon>Cucurbitaceae</taxon>
        <taxon>Benincaseae</taxon>
        <taxon>Cucumis</taxon>
    </lineage>
</organism>
<dbReference type="InterPro" id="IPR001229">
    <property type="entry name" value="Jacalin-like_lectin_dom"/>
</dbReference>
<accession>A0A0A0LDY3</accession>
<name>A0A0A0LDY3_CUCSA</name>
<reference evidence="4 5" key="4">
    <citation type="journal article" date="2011" name="BMC Genomics">
        <title>RNA-Seq improves annotation of protein-coding genes in the cucumber genome.</title>
        <authorList>
            <person name="Li Z."/>
            <person name="Zhang Z."/>
            <person name="Yan P."/>
            <person name="Huang S."/>
            <person name="Fei Z."/>
            <person name="Lin K."/>
        </authorList>
    </citation>
    <scope>NUCLEOTIDE SEQUENCE [LARGE SCALE GENOMIC DNA]</scope>
    <source>
        <strain evidence="5">cv. 9930</strain>
    </source>
</reference>
<evidence type="ECO:0000313" key="5">
    <source>
        <dbReference type="Proteomes" id="UP000029981"/>
    </source>
</evidence>
<protein>
    <recommendedName>
        <fullName evidence="3">Jacalin-type lectin domain-containing protein</fullName>
    </recommendedName>
</protein>
<reference evidence="4 5" key="2">
    <citation type="journal article" date="2009" name="PLoS ONE">
        <title>An integrated genetic and cytogenetic map of the cucumber genome.</title>
        <authorList>
            <person name="Ren Y."/>
            <person name="Zhang Z."/>
            <person name="Liu J."/>
            <person name="Staub J.E."/>
            <person name="Han Y."/>
            <person name="Cheng Z."/>
            <person name="Li X."/>
            <person name="Lu J."/>
            <person name="Miao H."/>
            <person name="Kang H."/>
            <person name="Xie B."/>
            <person name="Gu X."/>
            <person name="Wang X."/>
            <person name="Du Y."/>
            <person name="Jin W."/>
            <person name="Huang S."/>
        </authorList>
    </citation>
    <scope>NUCLEOTIDE SEQUENCE [LARGE SCALE GENOMIC DNA]</scope>
    <source>
        <strain evidence="5">cv. 9930</strain>
    </source>
</reference>
<sequence>MEDEVVVVKFGIRGCEEAPRRWDDGAHSTIRQIVITHDKCIYSVNIEYDNNGESIWKPKHGGNKGSTSEVVLNYPNEYLISIHGYYSDIGHMMEKRVLTPTTVIRSLTLESNIKTYGPFGMDEGTKYSFPIMEAKIVGFHGSSGWFLDAIGIYVQPISSSQSVQPAQHKFEMTEVEINEPFSLGEYGGEDGEPWSESFQAIKQLLIHNDEHRIVSIQMEYVDENGHFVWSHKHGGDEGSPSQVVFEFPNEYLVSIHGYYKSELGTIVIRSLTFETSKTSYGPFGNEDGTNFSFPTAGLKIVGIHGRSNTSHLNAIGLLVALIQHY</sequence>